<name>A0A3M2JQ57_9CELL</name>
<sequence length="404" mass="43146">MTDTFEYIAQDRAGQQVKGRMEAKNAAAVARRLKGAGQTVVSVSAVSSTGMNREIKFGGKRVKPKDLVVATRQLATMVEAGISLVRSLDILVDQTPAPALRAALQESRQAVEQGRPLSEGLALTPRAFPPLMVNMVSAGETGGFLDRSLLSVARTLEADAKLRSKVVSAMTYPLVVFGIAILATTGMLLFVVPMFADMYEGMGAELPPLTQALIALSAALQVGAPVLLVGVIAVLSWYRKHKSDDRVRSIRDPLLLKMPVFGVLIQKIAVSRFCRNFAAMVAAGVPLLKALQVVGTTSGNLVVEQASTAIGESVRRGESLTAPLGAHPVFPPMVRQMMAIGEEAGSLELMLTKVHEFYDQEIEATTDALASLIEPFLIVGIGVLIGGLVLALYMPMFSMFDHMA</sequence>
<dbReference type="PROSITE" id="PS00874">
    <property type="entry name" value="T2SP_F"/>
    <property type="match status" value="1"/>
</dbReference>
<evidence type="ECO:0000256" key="2">
    <source>
        <dbReference type="ARBA" id="ARBA00005745"/>
    </source>
</evidence>
<dbReference type="FunFam" id="1.20.81.30:FF:000001">
    <property type="entry name" value="Type II secretion system protein F"/>
    <property type="match status" value="2"/>
</dbReference>
<comment type="subcellular location">
    <subcellularLocation>
        <location evidence="1">Cell inner membrane</location>
        <topology evidence="1">Multi-pass membrane protein</topology>
    </subcellularLocation>
    <subcellularLocation>
        <location evidence="9">Cell membrane</location>
        <topology evidence="9">Multi-pass membrane protein</topology>
    </subcellularLocation>
</comment>
<feature type="domain" description="Type II secretion system protein GspF" evidence="11">
    <location>
        <begin position="273"/>
        <end position="395"/>
    </location>
</feature>
<dbReference type="GO" id="GO:0005886">
    <property type="term" value="C:plasma membrane"/>
    <property type="evidence" value="ECO:0007669"/>
    <property type="project" value="UniProtKB-SubCell"/>
</dbReference>
<keyword evidence="6 9" id="KW-0812">Transmembrane</keyword>
<keyword evidence="8 10" id="KW-0472">Membrane</keyword>
<dbReference type="Proteomes" id="UP000269289">
    <property type="component" value="Unassembled WGS sequence"/>
</dbReference>
<evidence type="ECO:0000256" key="8">
    <source>
        <dbReference type="ARBA" id="ARBA00023136"/>
    </source>
</evidence>
<evidence type="ECO:0000313" key="12">
    <source>
        <dbReference type="EMBL" id="RMI12855.1"/>
    </source>
</evidence>
<organism evidence="12 13">
    <name type="scientific">Cellulomonas triticagri</name>
    <dbReference type="NCBI Taxonomy" id="2483352"/>
    <lineage>
        <taxon>Bacteria</taxon>
        <taxon>Bacillati</taxon>
        <taxon>Actinomycetota</taxon>
        <taxon>Actinomycetes</taxon>
        <taxon>Micrococcales</taxon>
        <taxon>Cellulomonadaceae</taxon>
        <taxon>Cellulomonas</taxon>
    </lineage>
</organism>
<dbReference type="InterPro" id="IPR003004">
    <property type="entry name" value="GspF/PilC"/>
</dbReference>
<dbReference type="OrthoDB" id="9805682at2"/>
<feature type="transmembrane region" description="Helical" evidence="10">
    <location>
        <begin position="376"/>
        <end position="396"/>
    </location>
</feature>
<dbReference type="RefSeq" id="WP_122148742.1">
    <property type="nucleotide sequence ID" value="NZ_RFFI01000028.1"/>
</dbReference>
<feature type="transmembrane region" description="Helical" evidence="10">
    <location>
        <begin position="171"/>
        <end position="192"/>
    </location>
</feature>
<keyword evidence="7 10" id="KW-1133">Transmembrane helix</keyword>
<dbReference type="InterPro" id="IPR018076">
    <property type="entry name" value="T2SS_GspF_dom"/>
</dbReference>
<keyword evidence="13" id="KW-1185">Reference proteome</keyword>
<dbReference type="EMBL" id="RFFI01000028">
    <property type="protein sequence ID" value="RMI12855.1"/>
    <property type="molecule type" value="Genomic_DNA"/>
</dbReference>
<dbReference type="Gene3D" id="1.20.81.30">
    <property type="entry name" value="Type II secretion system (T2SS), domain F"/>
    <property type="match status" value="2"/>
</dbReference>
<dbReference type="PANTHER" id="PTHR30012:SF0">
    <property type="entry name" value="TYPE II SECRETION SYSTEM PROTEIN F-RELATED"/>
    <property type="match status" value="1"/>
</dbReference>
<reference evidence="12 13" key="1">
    <citation type="submission" date="2018-10" db="EMBL/GenBank/DDBJ databases">
        <title>Isolation, diversity and antifungal activity of actinobacteria from wheat.</title>
        <authorList>
            <person name="Han C."/>
        </authorList>
    </citation>
    <scope>NUCLEOTIDE SEQUENCE [LARGE SCALE GENOMIC DNA]</scope>
    <source>
        <strain evidence="12 13">NEAU-YY56</strain>
    </source>
</reference>
<evidence type="ECO:0000256" key="3">
    <source>
        <dbReference type="ARBA" id="ARBA00022448"/>
    </source>
</evidence>
<dbReference type="PANTHER" id="PTHR30012">
    <property type="entry name" value="GENERAL SECRETION PATHWAY PROTEIN"/>
    <property type="match status" value="1"/>
</dbReference>
<protein>
    <submittedName>
        <fullName evidence="12">Type II secretion system F family protein</fullName>
    </submittedName>
</protein>
<evidence type="ECO:0000256" key="5">
    <source>
        <dbReference type="ARBA" id="ARBA00022519"/>
    </source>
</evidence>
<dbReference type="GO" id="GO:0009306">
    <property type="term" value="P:protein secretion"/>
    <property type="evidence" value="ECO:0007669"/>
    <property type="project" value="InterPro"/>
</dbReference>
<accession>A0A3M2JQ57</accession>
<dbReference type="PRINTS" id="PR00812">
    <property type="entry name" value="BCTERIALGSPF"/>
</dbReference>
<keyword evidence="4" id="KW-1003">Cell membrane</keyword>
<evidence type="ECO:0000256" key="7">
    <source>
        <dbReference type="ARBA" id="ARBA00022989"/>
    </source>
</evidence>
<feature type="transmembrane region" description="Helical" evidence="10">
    <location>
        <begin position="212"/>
        <end position="238"/>
    </location>
</feature>
<dbReference type="InterPro" id="IPR001992">
    <property type="entry name" value="T2SS_GspF/T4SS_PilC_CS"/>
</dbReference>
<dbReference type="Pfam" id="PF00482">
    <property type="entry name" value="T2SSF"/>
    <property type="match status" value="2"/>
</dbReference>
<evidence type="ECO:0000313" key="13">
    <source>
        <dbReference type="Proteomes" id="UP000269289"/>
    </source>
</evidence>
<evidence type="ECO:0000256" key="4">
    <source>
        <dbReference type="ARBA" id="ARBA00022475"/>
    </source>
</evidence>
<evidence type="ECO:0000256" key="9">
    <source>
        <dbReference type="RuleBase" id="RU003923"/>
    </source>
</evidence>
<proteinExistence type="inferred from homology"/>
<comment type="similarity">
    <text evidence="2 9">Belongs to the GSP F family.</text>
</comment>
<keyword evidence="3 9" id="KW-0813">Transport</keyword>
<evidence type="ECO:0000256" key="10">
    <source>
        <dbReference type="SAM" id="Phobius"/>
    </source>
</evidence>
<feature type="domain" description="Type II secretion system protein GspF" evidence="11">
    <location>
        <begin position="71"/>
        <end position="193"/>
    </location>
</feature>
<evidence type="ECO:0000259" key="11">
    <source>
        <dbReference type="Pfam" id="PF00482"/>
    </source>
</evidence>
<comment type="caution">
    <text evidence="12">The sequence shown here is derived from an EMBL/GenBank/DDBJ whole genome shotgun (WGS) entry which is preliminary data.</text>
</comment>
<dbReference type="InterPro" id="IPR042094">
    <property type="entry name" value="T2SS_GspF_sf"/>
</dbReference>
<evidence type="ECO:0000256" key="1">
    <source>
        <dbReference type="ARBA" id="ARBA00004429"/>
    </source>
</evidence>
<keyword evidence="5" id="KW-0997">Cell inner membrane</keyword>
<gene>
    <name evidence="12" type="ORF">EBM89_06935</name>
</gene>
<dbReference type="AlphaFoldDB" id="A0A3M2JQ57"/>
<evidence type="ECO:0000256" key="6">
    <source>
        <dbReference type="ARBA" id="ARBA00022692"/>
    </source>
</evidence>